<dbReference type="PANTHER" id="PTHR33129">
    <property type="entry name" value="PROTEIN KINASE DOMAIN-CONTAINING PROTEIN-RELATED"/>
    <property type="match status" value="1"/>
</dbReference>
<dbReference type="EMBL" id="ML121600">
    <property type="protein sequence ID" value="RPB19041.1"/>
    <property type="molecule type" value="Genomic_DNA"/>
</dbReference>
<protein>
    <recommendedName>
        <fullName evidence="3">Crinkler family protein</fullName>
    </recommendedName>
</protein>
<dbReference type="InterPro" id="IPR052980">
    <property type="entry name" value="Crinkler_effector"/>
</dbReference>
<evidence type="ECO:0000313" key="1">
    <source>
        <dbReference type="EMBL" id="RPB19041.1"/>
    </source>
</evidence>
<accession>A0A3N4LED3</accession>
<dbReference type="STRING" id="1051890.A0A3N4LED3"/>
<organism evidence="1 2">
    <name type="scientific">Terfezia boudieri ATCC MYA-4762</name>
    <dbReference type="NCBI Taxonomy" id="1051890"/>
    <lineage>
        <taxon>Eukaryota</taxon>
        <taxon>Fungi</taxon>
        <taxon>Dikarya</taxon>
        <taxon>Ascomycota</taxon>
        <taxon>Pezizomycotina</taxon>
        <taxon>Pezizomycetes</taxon>
        <taxon>Pezizales</taxon>
        <taxon>Pezizaceae</taxon>
        <taxon>Terfezia</taxon>
    </lineage>
</organism>
<name>A0A3N4LED3_9PEZI</name>
<dbReference type="Proteomes" id="UP000267821">
    <property type="component" value="Unassembled WGS sequence"/>
</dbReference>
<proteinExistence type="predicted"/>
<dbReference type="AlphaFoldDB" id="A0A3N4LED3"/>
<reference evidence="1 2" key="1">
    <citation type="journal article" date="2018" name="Nat. Ecol. Evol.">
        <title>Pezizomycetes genomes reveal the molecular basis of ectomycorrhizal truffle lifestyle.</title>
        <authorList>
            <person name="Murat C."/>
            <person name="Payen T."/>
            <person name="Noel B."/>
            <person name="Kuo A."/>
            <person name="Morin E."/>
            <person name="Chen J."/>
            <person name="Kohler A."/>
            <person name="Krizsan K."/>
            <person name="Balestrini R."/>
            <person name="Da Silva C."/>
            <person name="Montanini B."/>
            <person name="Hainaut M."/>
            <person name="Levati E."/>
            <person name="Barry K.W."/>
            <person name="Belfiori B."/>
            <person name="Cichocki N."/>
            <person name="Clum A."/>
            <person name="Dockter R.B."/>
            <person name="Fauchery L."/>
            <person name="Guy J."/>
            <person name="Iotti M."/>
            <person name="Le Tacon F."/>
            <person name="Lindquist E.A."/>
            <person name="Lipzen A."/>
            <person name="Malagnac F."/>
            <person name="Mello A."/>
            <person name="Molinier V."/>
            <person name="Miyauchi S."/>
            <person name="Poulain J."/>
            <person name="Riccioni C."/>
            <person name="Rubini A."/>
            <person name="Sitrit Y."/>
            <person name="Splivallo R."/>
            <person name="Traeger S."/>
            <person name="Wang M."/>
            <person name="Zifcakova L."/>
            <person name="Wipf D."/>
            <person name="Zambonelli A."/>
            <person name="Paolocci F."/>
            <person name="Nowrousian M."/>
            <person name="Ottonello S."/>
            <person name="Baldrian P."/>
            <person name="Spatafora J.W."/>
            <person name="Henrissat B."/>
            <person name="Nagy L.G."/>
            <person name="Aury J.M."/>
            <person name="Wincker P."/>
            <person name="Grigoriev I.V."/>
            <person name="Bonfante P."/>
            <person name="Martin F.M."/>
        </authorList>
    </citation>
    <scope>NUCLEOTIDE SEQUENCE [LARGE SCALE GENOMIC DNA]</scope>
    <source>
        <strain evidence="1 2">ATCC MYA-4762</strain>
    </source>
</reference>
<gene>
    <name evidence="1" type="ORF">L211DRAFT_668245</name>
</gene>
<keyword evidence="2" id="KW-1185">Reference proteome</keyword>
<dbReference type="InParanoid" id="A0A3N4LED3"/>
<evidence type="ECO:0000313" key="2">
    <source>
        <dbReference type="Proteomes" id="UP000267821"/>
    </source>
</evidence>
<sequence>MEVGGLETLEFPVDILGSEVFGSTIFVRDAYTHLFNIIAWNDTAISTGTPNKRSYIITGTPGIGKSFFGFYLIYRLAREFPDHNIEWQDNAVRVILFADGGINYQQSGYSIISVNSHGEGAFITNFTHCNTFYIADAIEPIAGRTRRFVLVTSPKRDRYKELAKAPNVYKLGMPIWDELELERLWKLRFPSITESDWRGYFSKWDGVPRSILEKTNSFYQEDLYNNCQAVDIDACMKWIGTNRYNSTSISGTVLHMTVTPEGKYEDFRVKFASLYIENIIVSYYERNMPKMITKYILDTEEDSVYASTRGYIFEAIAHWILARGGKFQVRRLGDLTEETIALPKLVQQSFYSVDEIKPGFYSRPRSRTFETIDSLCIYRVAEHDSLFQITVGRQHSIKVNGLENLSGKLMGKVRFYFVVPGDVYPRFINPQNYLNSAGQKHQRIPRWITEKVEQWVLKLDYSAF</sequence>
<dbReference type="PANTHER" id="PTHR33129:SF1">
    <property type="entry name" value="ATP-BINDING PROTEIN"/>
    <property type="match status" value="1"/>
</dbReference>
<dbReference type="OrthoDB" id="5431120at2759"/>
<evidence type="ECO:0008006" key="3">
    <source>
        <dbReference type="Google" id="ProtNLM"/>
    </source>
</evidence>